<reference evidence="2" key="1">
    <citation type="submission" date="2024-07" db="EMBL/GenBank/DDBJ databases">
        <title>Two chromosome-level genome assemblies of Korean endemic species Abeliophyllum distichum and Forsythia ovata (Oleaceae).</title>
        <authorList>
            <person name="Jang H."/>
        </authorList>
    </citation>
    <scope>NUCLEOTIDE SEQUENCE [LARGE SCALE GENOMIC DNA]</scope>
</reference>
<sequence length="127" mass="13737">MWGIRTAQKLASGISGAEVFRVLVPCRKTEIQGIDTLRDRDASLVAKTCGVDALEENPPRGYFVCAVVIEVVMVDEVPFPLGVTMAKPLSLFGHDNPTADNSLIQWDNNVFGATKNTLNQSGTKQSS</sequence>
<keyword evidence="2" id="KW-1185">Reference proteome</keyword>
<dbReference type="Proteomes" id="UP001604277">
    <property type="component" value="Unassembled WGS sequence"/>
</dbReference>
<accession>A0ABD1WQV5</accession>
<organism evidence="1 2">
    <name type="scientific">Forsythia ovata</name>
    <dbReference type="NCBI Taxonomy" id="205694"/>
    <lineage>
        <taxon>Eukaryota</taxon>
        <taxon>Viridiplantae</taxon>
        <taxon>Streptophyta</taxon>
        <taxon>Embryophyta</taxon>
        <taxon>Tracheophyta</taxon>
        <taxon>Spermatophyta</taxon>
        <taxon>Magnoliopsida</taxon>
        <taxon>eudicotyledons</taxon>
        <taxon>Gunneridae</taxon>
        <taxon>Pentapetalae</taxon>
        <taxon>asterids</taxon>
        <taxon>lamiids</taxon>
        <taxon>Lamiales</taxon>
        <taxon>Oleaceae</taxon>
        <taxon>Forsythieae</taxon>
        <taxon>Forsythia</taxon>
    </lineage>
</organism>
<evidence type="ECO:0000313" key="2">
    <source>
        <dbReference type="Proteomes" id="UP001604277"/>
    </source>
</evidence>
<proteinExistence type="predicted"/>
<protein>
    <submittedName>
        <fullName evidence="1">Uncharacterized protein</fullName>
    </submittedName>
</protein>
<name>A0ABD1WQV5_9LAMI</name>
<comment type="caution">
    <text evidence="1">The sequence shown here is derived from an EMBL/GenBank/DDBJ whole genome shotgun (WGS) entry which is preliminary data.</text>
</comment>
<dbReference type="EMBL" id="JBFOLJ010000002">
    <property type="protein sequence ID" value="KAL2552058.1"/>
    <property type="molecule type" value="Genomic_DNA"/>
</dbReference>
<evidence type="ECO:0000313" key="1">
    <source>
        <dbReference type="EMBL" id="KAL2552058.1"/>
    </source>
</evidence>
<dbReference type="AlphaFoldDB" id="A0ABD1WQV5"/>
<gene>
    <name evidence="1" type="ORF">Fot_05677</name>
</gene>